<keyword evidence="5 6" id="KW-0472">Membrane</keyword>
<reference evidence="7 8" key="1">
    <citation type="submission" date="2019-01" db="EMBL/GenBank/DDBJ databases">
        <authorList>
            <person name="Sayadi A."/>
        </authorList>
    </citation>
    <scope>NUCLEOTIDE SEQUENCE [LARGE SCALE GENOMIC DNA]</scope>
</reference>
<evidence type="ECO:0000313" key="7">
    <source>
        <dbReference type="EMBL" id="VEN43147.1"/>
    </source>
</evidence>
<dbReference type="Pfam" id="PF06388">
    <property type="entry name" value="DUF1075"/>
    <property type="match status" value="1"/>
</dbReference>
<evidence type="ECO:0000256" key="6">
    <source>
        <dbReference type="SAM" id="Phobius"/>
    </source>
</evidence>
<feature type="transmembrane region" description="Helical" evidence="6">
    <location>
        <begin position="73"/>
        <end position="91"/>
    </location>
</feature>
<keyword evidence="3 6" id="KW-0812">Transmembrane</keyword>
<protein>
    <submittedName>
        <fullName evidence="7">Uncharacterized protein</fullName>
    </submittedName>
</protein>
<evidence type="ECO:0000313" key="8">
    <source>
        <dbReference type="Proteomes" id="UP000410492"/>
    </source>
</evidence>
<evidence type="ECO:0000256" key="3">
    <source>
        <dbReference type="ARBA" id="ARBA00022692"/>
    </source>
</evidence>
<accession>A0A653C5G1</accession>
<dbReference type="PANTHER" id="PTHR13674:SF5">
    <property type="entry name" value="UPF0389 PROTEIN CG9231"/>
    <property type="match status" value="1"/>
</dbReference>
<evidence type="ECO:0000256" key="1">
    <source>
        <dbReference type="ARBA" id="ARBA00004167"/>
    </source>
</evidence>
<keyword evidence="4 6" id="KW-1133">Transmembrane helix</keyword>
<dbReference type="PANTHER" id="PTHR13674">
    <property type="entry name" value="GROWTH AND TRANSFORMATION-DEPENDENT PROTEIN"/>
    <property type="match status" value="1"/>
</dbReference>
<evidence type="ECO:0000256" key="2">
    <source>
        <dbReference type="ARBA" id="ARBA00007363"/>
    </source>
</evidence>
<keyword evidence="8" id="KW-1185">Reference proteome</keyword>
<name>A0A653C5G1_CALMS</name>
<dbReference type="OrthoDB" id="8193498at2759"/>
<dbReference type="EMBL" id="CAACVG010007007">
    <property type="protein sequence ID" value="VEN43147.1"/>
    <property type="molecule type" value="Genomic_DNA"/>
</dbReference>
<dbReference type="AlphaFoldDB" id="A0A653C5G1"/>
<dbReference type="InterPro" id="IPR009432">
    <property type="entry name" value="DUF1075"/>
</dbReference>
<sequence length="124" mass="14449">MFRSFNRLINQTSSGLRSCIVRYAHELEQNHKPNNLEKKFLVWTGKYKTVEEVPQFVSQVAMERCRNRMRIKIANYMMVATALGCFAMVYVGKRDAKRGDTVTKQNLEWHKKIKEESQTTAATS</sequence>
<proteinExistence type="inferred from homology"/>
<evidence type="ECO:0000256" key="5">
    <source>
        <dbReference type="ARBA" id="ARBA00023136"/>
    </source>
</evidence>
<dbReference type="GO" id="GO:0016020">
    <property type="term" value="C:membrane"/>
    <property type="evidence" value="ECO:0007669"/>
    <property type="project" value="UniProtKB-SubCell"/>
</dbReference>
<dbReference type="Proteomes" id="UP000410492">
    <property type="component" value="Unassembled WGS sequence"/>
</dbReference>
<comment type="similarity">
    <text evidence="2">Belongs to the UPF0389 family.</text>
</comment>
<organism evidence="7 8">
    <name type="scientific">Callosobruchus maculatus</name>
    <name type="common">Southern cowpea weevil</name>
    <name type="synonym">Pulse bruchid</name>
    <dbReference type="NCBI Taxonomy" id="64391"/>
    <lineage>
        <taxon>Eukaryota</taxon>
        <taxon>Metazoa</taxon>
        <taxon>Ecdysozoa</taxon>
        <taxon>Arthropoda</taxon>
        <taxon>Hexapoda</taxon>
        <taxon>Insecta</taxon>
        <taxon>Pterygota</taxon>
        <taxon>Neoptera</taxon>
        <taxon>Endopterygota</taxon>
        <taxon>Coleoptera</taxon>
        <taxon>Polyphaga</taxon>
        <taxon>Cucujiformia</taxon>
        <taxon>Chrysomeloidea</taxon>
        <taxon>Chrysomelidae</taxon>
        <taxon>Bruchinae</taxon>
        <taxon>Bruchini</taxon>
        <taxon>Callosobruchus</taxon>
    </lineage>
</organism>
<gene>
    <name evidence="7" type="ORF">CALMAC_LOCUS6383</name>
</gene>
<evidence type="ECO:0000256" key="4">
    <source>
        <dbReference type="ARBA" id="ARBA00022989"/>
    </source>
</evidence>
<comment type="subcellular location">
    <subcellularLocation>
        <location evidence="1">Membrane</location>
        <topology evidence="1">Single-pass membrane protein</topology>
    </subcellularLocation>
</comment>